<dbReference type="AlphaFoldDB" id="A0A368PJH0"/>
<organism evidence="1">
    <name type="scientific">Setaria italica</name>
    <name type="common">Foxtail millet</name>
    <name type="synonym">Panicum italicum</name>
    <dbReference type="NCBI Taxonomy" id="4555"/>
    <lineage>
        <taxon>Eukaryota</taxon>
        <taxon>Viridiplantae</taxon>
        <taxon>Streptophyta</taxon>
        <taxon>Embryophyta</taxon>
        <taxon>Tracheophyta</taxon>
        <taxon>Spermatophyta</taxon>
        <taxon>Magnoliopsida</taxon>
        <taxon>Liliopsida</taxon>
        <taxon>Poales</taxon>
        <taxon>Poaceae</taxon>
        <taxon>PACMAD clade</taxon>
        <taxon>Panicoideae</taxon>
        <taxon>Panicodae</taxon>
        <taxon>Paniceae</taxon>
        <taxon>Cenchrinae</taxon>
        <taxon>Setaria</taxon>
    </lineage>
</organism>
<dbReference type="OrthoDB" id="2822301at2759"/>
<sequence>MAVHVKYDWIFDNPWCRFVCYCKEEAEKCEACKWVDLEWDVRNKGILVKLMKRKVKAEEDASIWQEGCGYAMRELDETAGELKKVKRYHGETTLQLMNTKLKAKRDARM</sequence>
<proteinExistence type="predicted"/>
<gene>
    <name evidence="1" type="ORF">SETIT_1G123200v2</name>
</gene>
<reference evidence="1" key="1">
    <citation type="journal article" date="2012" name="Nat. Biotechnol.">
        <title>Reference genome sequence of the model plant Setaria.</title>
        <authorList>
            <person name="Bennetzen J.L."/>
            <person name="Schmutz J."/>
            <person name="Wang H."/>
            <person name="Percifield R."/>
            <person name="Hawkins J."/>
            <person name="Pontaroli A.C."/>
            <person name="Estep M."/>
            <person name="Feng L."/>
            <person name="Vaughn J.N."/>
            <person name="Grimwood J."/>
            <person name="Jenkins J."/>
            <person name="Barry K."/>
            <person name="Lindquist E."/>
            <person name="Hellsten U."/>
            <person name="Deshpande S."/>
            <person name="Wang X."/>
            <person name="Wu X."/>
            <person name="Mitros T."/>
            <person name="Triplett J."/>
            <person name="Yang X."/>
            <person name="Ye C.Y."/>
            <person name="Mauro-Herrera M."/>
            <person name="Wang L."/>
            <person name="Li P."/>
            <person name="Sharma M."/>
            <person name="Sharma R."/>
            <person name="Ronald P.C."/>
            <person name="Panaud O."/>
            <person name="Kellogg E.A."/>
            <person name="Brutnell T.P."/>
            <person name="Doust A.N."/>
            <person name="Tuskan G.A."/>
            <person name="Rokhsar D."/>
            <person name="Devos K.M."/>
        </authorList>
    </citation>
    <scope>NUCLEOTIDE SEQUENCE [LARGE SCALE GENOMIC DNA]</scope>
    <source>
        <strain evidence="1">Yugu1</strain>
    </source>
</reference>
<evidence type="ECO:0000313" key="1">
    <source>
        <dbReference type="EMBL" id="RCV05941.1"/>
    </source>
</evidence>
<accession>A0A368PJH0</accession>
<reference evidence="1" key="2">
    <citation type="submission" date="2015-07" db="EMBL/GenBank/DDBJ databases">
        <authorList>
            <person name="Noorani M."/>
        </authorList>
    </citation>
    <scope>NUCLEOTIDE SEQUENCE</scope>
    <source>
        <strain evidence="1">Yugu1</strain>
    </source>
</reference>
<name>A0A368PJH0_SETIT</name>
<protein>
    <submittedName>
        <fullName evidence="1">Uncharacterized protein</fullName>
    </submittedName>
</protein>
<dbReference type="EMBL" id="CM003528">
    <property type="protein sequence ID" value="RCV05941.1"/>
    <property type="molecule type" value="Genomic_DNA"/>
</dbReference>